<dbReference type="CDD" id="cd00130">
    <property type="entry name" value="PAS"/>
    <property type="match status" value="1"/>
</dbReference>
<dbReference type="AlphaFoldDB" id="A0AA52HB57"/>
<dbReference type="Pfam" id="PF02518">
    <property type="entry name" value="HATPase_c"/>
    <property type="match status" value="1"/>
</dbReference>
<dbReference type="InterPro" id="IPR005467">
    <property type="entry name" value="His_kinase_dom"/>
</dbReference>
<dbReference type="KEGG" id="tmk:QGN29_03450"/>
<keyword evidence="7" id="KW-0547">Nucleotide-binding</keyword>
<dbReference type="GO" id="GO:0000155">
    <property type="term" value="F:phosphorelay sensor kinase activity"/>
    <property type="evidence" value="ECO:0007669"/>
    <property type="project" value="InterPro"/>
</dbReference>
<dbReference type="SMART" id="SM00388">
    <property type="entry name" value="HisKA"/>
    <property type="match status" value="1"/>
</dbReference>
<dbReference type="SUPFAM" id="SSF47384">
    <property type="entry name" value="Homodimeric domain of signal transducing histidine kinase"/>
    <property type="match status" value="1"/>
</dbReference>
<dbReference type="Gene3D" id="1.10.287.130">
    <property type="match status" value="1"/>
</dbReference>
<dbReference type="PRINTS" id="PR00344">
    <property type="entry name" value="BCTRLSENSOR"/>
</dbReference>
<dbReference type="InterPro" id="IPR050351">
    <property type="entry name" value="BphY/WalK/GraS-like"/>
</dbReference>
<dbReference type="InterPro" id="IPR004358">
    <property type="entry name" value="Sig_transdc_His_kin-like_C"/>
</dbReference>
<keyword evidence="12" id="KW-1133">Transmembrane helix</keyword>
<protein>
    <recommendedName>
        <fullName evidence="3">histidine kinase</fullName>
        <ecNumber evidence="3">2.7.13.3</ecNumber>
    </recommendedName>
</protein>
<dbReference type="Gene3D" id="3.30.565.10">
    <property type="entry name" value="Histidine kinase-like ATPase, C-terminal domain"/>
    <property type="match status" value="1"/>
</dbReference>
<dbReference type="EMBL" id="CP123872">
    <property type="protein sequence ID" value="WND03425.1"/>
    <property type="molecule type" value="Genomic_DNA"/>
</dbReference>
<dbReference type="SMART" id="SM00091">
    <property type="entry name" value="PAS"/>
    <property type="match status" value="1"/>
</dbReference>
<dbReference type="RefSeq" id="WP_310799278.1">
    <property type="nucleotide sequence ID" value="NZ_CP123872.1"/>
</dbReference>
<dbReference type="InterPro" id="IPR036097">
    <property type="entry name" value="HisK_dim/P_sf"/>
</dbReference>
<evidence type="ECO:0000256" key="6">
    <source>
        <dbReference type="ARBA" id="ARBA00022679"/>
    </source>
</evidence>
<dbReference type="FunFam" id="3.30.565.10:FF:000006">
    <property type="entry name" value="Sensor histidine kinase WalK"/>
    <property type="match status" value="1"/>
</dbReference>
<dbReference type="SMART" id="SM00387">
    <property type="entry name" value="HATPase_c"/>
    <property type="match status" value="1"/>
</dbReference>
<keyword evidence="11 12" id="KW-0472">Membrane</keyword>
<organism evidence="14 15">
    <name type="scientific">Temperatibacter marinus</name>
    <dbReference type="NCBI Taxonomy" id="1456591"/>
    <lineage>
        <taxon>Bacteria</taxon>
        <taxon>Pseudomonadati</taxon>
        <taxon>Pseudomonadota</taxon>
        <taxon>Alphaproteobacteria</taxon>
        <taxon>Kordiimonadales</taxon>
        <taxon>Temperatibacteraceae</taxon>
        <taxon>Temperatibacter</taxon>
    </lineage>
</organism>
<feature type="domain" description="Histidine kinase" evidence="13">
    <location>
        <begin position="200"/>
        <end position="419"/>
    </location>
</feature>
<reference evidence="14" key="1">
    <citation type="submission" date="2023-04" db="EMBL/GenBank/DDBJ databases">
        <title>Complete genome sequence of Temperatibacter marinus.</title>
        <authorList>
            <person name="Rong J.-C."/>
            <person name="Yi M.-L."/>
            <person name="Zhao Q."/>
        </authorList>
    </citation>
    <scope>NUCLEOTIDE SEQUENCE</scope>
    <source>
        <strain evidence="14">NBRC 110045</strain>
    </source>
</reference>
<evidence type="ECO:0000256" key="12">
    <source>
        <dbReference type="SAM" id="Phobius"/>
    </source>
</evidence>
<evidence type="ECO:0000256" key="11">
    <source>
        <dbReference type="ARBA" id="ARBA00023136"/>
    </source>
</evidence>
<dbReference type="InterPro" id="IPR000014">
    <property type="entry name" value="PAS"/>
</dbReference>
<evidence type="ECO:0000256" key="9">
    <source>
        <dbReference type="ARBA" id="ARBA00022840"/>
    </source>
</evidence>
<name>A0AA52HB57_9PROT</name>
<keyword evidence="5" id="KW-0597">Phosphoprotein</keyword>
<dbReference type="CDD" id="cd00082">
    <property type="entry name" value="HisKA"/>
    <property type="match status" value="1"/>
</dbReference>
<dbReference type="GO" id="GO:0005886">
    <property type="term" value="C:plasma membrane"/>
    <property type="evidence" value="ECO:0007669"/>
    <property type="project" value="UniProtKB-SubCell"/>
</dbReference>
<evidence type="ECO:0000256" key="10">
    <source>
        <dbReference type="ARBA" id="ARBA00023012"/>
    </source>
</evidence>
<dbReference type="GO" id="GO:0004721">
    <property type="term" value="F:phosphoprotein phosphatase activity"/>
    <property type="evidence" value="ECO:0007669"/>
    <property type="project" value="TreeGrafter"/>
</dbReference>
<accession>A0AA52HB57</accession>
<dbReference type="GO" id="GO:0016036">
    <property type="term" value="P:cellular response to phosphate starvation"/>
    <property type="evidence" value="ECO:0007669"/>
    <property type="project" value="TreeGrafter"/>
</dbReference>
<dbReference type="InterPro" id="IPR003594">
    <property type="entry name" value="HATPase_dom"/>
</dbReference>
<evidence type="ECO:0000256" key="4">
    <source>
        <dbReference type="ARBA" id="ARBA00022475"/>
    </source>
</evidence>
<keyword evidence="10" id="KW-0902">Two-component regulatory system</keyword>
<evidence type="ECO:0000313" key="14">
    <source>
        <dbReference type="EMBL" id="WND03425.1"/>
    </source>
</evidence>
<dbReference type="Gene3D" id="3.30.450.20">
    <property type="entry name" value="PAS domain"/>
    <property type="match status" value="1"/>
</dbReference>
<dbReference type="SUPFAM" id="SSF55874">
    <property type="entry name" value="ATPase domain of HSP90 chaperone/DNA topoisomerase II/histidine kinase"/>
    <property type="match status" value="1"/>
</dbReference>
<dbReference type="GO" id="GO:0005524">
    <property type="term" value="F:ATP binding"/>
    <property type="evidence" value="ECO:0007669"/>
    <property type="project" value="UniProtKB-KW"/>
</dbReference>
<evidence type="ECO:0000256" key="8">
    <source>
        <dbReference type="ARBA" id="ARBA00022777"/>
    </source>
</evidence>
<dbReference type="SUPFAM" id="SSF55785">
    <property type="entry name" value="PYP-like sensor domain (PAS domain)"/>
    <property type="match status" value="1"/>
</dbReference>
<evidence type="ECO:0000256" key="1">
    <source>
        <dbReference type="ARBA" id="ARBA00000085"/>
    </source>
</evidence>
<evidence type="ECO:0000259" key="13">
    <source>
        <dbReference type="PROSITE" id="PS50109"/>
    </source>
</evidence>
<feature type="transmembrane region" description="Helical" evidence="12">
    <location>
        <begin position="20"/>
        <end position="49"/>
    </location>
</feature>
<keyword evidence="15" id="KW-1185">Reference proteome</keyword>
<evidence type="ECO:0000256" key="5">
    <source>
        <dbReference type="ARBA" id="ARBA00022553"/>
    </source>
</evidence>
<dbReference type="Pfam" id="PF00512">
    <property type="entry name" value="HisKA"/>
    <property type="match status" value="1"/>
</dbReference>
<comment type="subcellular location">
    <subcellularLocation>
        <location evidence="2">Cell membrane</location>
    </subcellularLocation>
</comment>
<dbReference type="PANTHER" id="PTHR45453:SF1">
    <property type="entry name" value="PHOSPHATE REGULON SENSOR PROTEIN PHOR"/>
    <property type="match status" value="1"/>
</dbReference>
<evidence type="ECO:0000256" key="3">
    <source>
        <dbReference type="ARBA" id="ARBA00012438"/>
    </source>
</evidence>
<keyword evidence="6" id="KW-0808">Transferase</keyword>
<keyword evidence="4" id="KW-1003">Cell membrane</keyword>
<keyword evidence="9 14" id="KW-0067">ATP-binding</keyword>
<evidence type="ECO:0000256" key="2">
    <source>
        <dbReference type="ARBA" id="ARBA00004236"/>
    </source>
</evidence>
<dbReference type="InterPro" id="IPR036890">
    <property type="entry name" value="HATPase_C_sf"/>
</dbReference>
<dbReference type="Proteomes" id="UP001268683">
    <property type="component" value="Chromosome"/>
</dbReference>
<comment type="catalytic activity">
    <reaction evidence="1">
        <text>ATP + protein L-histidine = ADP + protein N-phospho-L-histidine.</text>
        <dbReference type="EC" id="2.7.13.3"/>
    </reaction>
</comment>
<evidence type="ECO:0000256" key="7">
    <source>
        <dbReference type="ARBA" id="ARBA00022741"/>
    </source>
</evidence>
<dbReference type="InterPro" id="IPR003661">
    <property type="entry name" value="HisK_dim/P_dom"/>
</dbReference>
<sequence length="422" mass="47203">MSIKNYLNTLDDRLLTGLIWIGLIILWSFETITTFALLLIGSCVTFFIFQHQSQTRKLVMRYRKRKSRSKKSRIKKGAMKLRAKALNNIPTPILIISDGLTISFANQAAEEIVGQDLSGKDLFLYVRQPAIVTAVTEAVTDKVASDNNLRFTTADDRSFDVSVQPISKQSGVRNGRAIVFFYEVTRLLKTERMRVDFVANASHELRTPLSSILGFIETLQGPAKGDSAAAERFLGIMQKESERMARLIEDLLSLSRIEMERHTTPTEAVNIATLIKNIVHSITPKAAERQITFKINCAEDLPFVMADSDQILQVLINLASNAAKYANENSVVHIGAAHRKNKSVTIYVKDEGPGIEPEHLVRLTERFYRVDTARSRQMGGTGLGLAIVKHILLRHSSRLEIMSEFGKGTTFSFDLDATKTSD</sequence>
<dbReference type="EC" id="2.7.13.3" evidence="3"/>
<dbReference type="InterPro" id="IPR035965">
    <property type="entry name" value="PAS-like_dom_sf"/>
</dbReference>
<dbReference type="FunFam" id="1.10.287.130:FF:000008">
    <property type="entry name" value="Two-component sensor histidine kinase"/>
    <property type="match status" value="1"/>
</dbReference>
<keyword evidence="8" id="KW-0418">Kinase</keyword>
<proteinExistence type="predicted"/>
<dbReference type="PROSITE" id="PS50109">
    <property type="entry name" value="HIS_KIN"/>
    <property type="match status" value="1"/>
</dbReference>
<dbReference type="Pfam" id="PF13188">
    <property type="entry name" value="PAS_8"/>
    <property type="match status" value="1"/>
</dbReference>
<keyword evidence="12" id="KW-0812">Transmembrane</keyword>
<dbReference type="PANTHER" id="PTHR45453">
    <property type="entry name" value="PHOSPHATE REGULON SENSOR PROTEIN PHOR"/>
    <property type="match status" value="1"/>
</dbReference>
<gene>
    <name evidence="14" type="ORF">QGN29_03450</name>
</gene>
<evidence type="ECO:0000313" key="15">
    <source>
        <dbReference type="Proteomes" id="UP001268683"/>
    </source>
</evidence>